<dbReference type="GO" id="GO:0016746">
    <property type="term" value="F:acyltransferase activity"/>
    <property type="evidence" value="ECO:0007669"/>
    <property type="project" value="UniProtKB-KW"/>
</dbReference>
<evidence type="ECO:0000313" key="3">
    <source>
        <dbReference type="EMBL" id="MBJ7602245.1"/>
    </source>
</evidence>
<keyword evidence="2" id="KW-0677">Repeat</keyword>
<accession>A0A934KCF8</accession>
<dbReference type="EMBL" id="JAEKNQ010000018">
    <property type="protein sequence ID" value="MBJ7602245.1"/>
    <property type="molecule type" value="Genomic_DNA"/>
</dbReference>
<dbReference type="InterPro" id="IPR011004">
    <property type="entry name" value="Trimer_LpxA-like_sf"/>
</dbReference>
<comment type="caution">
    <text evidence="3">The sequence shown here is derived from an EMBL/GenBank/DDBJ whole genome shotgun (WGS) entry which is preliminary data.</text>
</comment>
<dbReference type="PANTHER" id="PTHR23416">
    <property type="entry name" value="SIALIC ACID SYNTHASE-RELATED"/>
    <property type="match status" value="1"/>
</dbReference>
<keyword evidence="3" id="KW-0012">Acyltransferase</keyword>
<dbReference type="InterPro" id="IPR018357">
    <property type="entry name" value="Hexapep_transf_CS"/>
</dbReference>
<evidence type="ECO:0000256" key="1">
    <source>
        <dbReference type="ARBA" id="ARBA00022679"/>
    </source>
</evidence>
<evidence type="ECO:0000256" key="2">
    <source>
        <dbReference type="ARBA" id="ARBA00022737"/>
    </source>
</evidence>
<name>A0A934KCF8_9BACT</name>
<proteinExistence type="predicted"/>
<dbReference type="Proteomes" id="UP000620075">
    <property type="component" value="Unassembled WGS sequence"/>
</dbReference>
<dbReference type="Gene3D" id="2.160.10.10">
    <property type="entry name" value="Hexapeptide repeat proteins"/>
    <property type="match status" value="1"/>
</dbReference>
<evidence type="ECO:0000313" key="4">
    <source>
        <dbReference type="Proteomes" id="UP000620075"/>
    </source>
</evidence>
<dbReference type="InterPro" id="IPR051159">
    <property type="entry name" value="Hexapeptide_acetyltransf"/>
</dbReference>
<organism evidence="3 4">
    <name type="scientific">Candidatus Dormiibacter inghamiae</name>
    <dbReference type="NCBI Taxonomy" id="3127013"/>
    <lineage>
        <taxon>Bacteria</taxon>
        <taxon>Bacillati</taxon>
        <taxon>Candidatus Dormiibacterota</taxon>
        <taxon>Candidatus Dormibacteria</taxon>
        <taxon>Candidatus Dormibacterales</taxon>
        <taxon>Candidatus Dormibacteraceae</taxon>
        <taxon>Candidatus Dormiibacter</taxon>
    </lineage>
</organism>
<gene>
    <name evidence="3" type="ORF">JF888_03480</name>
</gene>
<dbReference type="PROSITE" id="PS00101">
    <property type="entry name" value="HEXAPEP_TRANSFERASES"/>
    <property type="match status" value="1"/>
</dbReference>
<dbReference type="RefSeq" id="WP_338176644.1">
    <property type="nucleotide sequence ID" value="NZ_JAEKNQ010000018.1"/>
</dbReference>
<dbReference type="AlphaFoldDB" id="A0A934KCF8"/>
<sequence length="169" mass="18179">MSVLNRVLGKLLRGNVEELVAEALAKKDANGAPPSYHYRVHGNPACLDIHPTAILNDALFNVGGESRITIKEYAFFGHQVAVLAGVHDVNKFGRERQTTLVRAGRDVVIEEGAWLASHVLVLGPCVIGAHSVVAGGSLVMNDVEPFTIVAGRPAKMVRRIEGRPASDQR</sequence>
<keyword evidence="1" id="KW-0808">Transferase</keyword>
<reference evidence="3 4" key="1">
    <citation type="submission" date="2020-10" db="EMBL/GenBank/DDBJ databases">
        <title>Ca. Dormibacterota MAGs.</title>
        <authorList>
            <person name="Montgomery K."/>
        </authorList>
    </citation>
    <scope>NUCLEOTIDE SEQUENCE [LARGE SCALE GENOMIC DNA]</scope>
    <source>
        <strain evidence="3">SC8811_S16_3</strain>
    </source>
</reference>
<dbReference type="SUPFAM" id="SSF51161">
    <property type="entry name" value="Trimeric LpxA-like enzymes"/>
    <property type="match status" value="1"/>
</dbReference>
<protein>
    <submittedName>
        <fullName evidence="3">Acyltransferase</fullName>
    </submittedName>
</protein>